<protein>
    <submittedName>
        <fullName evidence="1">Uncharacterized protein</fullName>
    </submittedName>
</protein>
<evidence type="ECO:0000313" key="2">
    <source>
        <dbReference type="Proteomes" id="UP001437256"/>
    </source>
</evidence>
<gene>
    <name evidence="1" type="ORF">AAF712_008329</name>
</gene>
<dbReference type="Proteomes" id="UP001437256">
    <property type="component" value="Unassembled WGS sequence"/>
</dbReference>
<sequence length="110" mass="12997">MVALHTIVCDMDDDFFDFAPPRAGHVEDVEFEELLLDDDVVNCKSALSSSLGYWELIGDLEREFRWRMEYGDEGWSFDRALYTEKEKSMWRVRSGLKKKVEILRRSFHIA</sequence>
<evidence type="ECO:0000313" key="1">
    <source>
        <dbReference type="EMBL" id="KAL0064782.1"/>
    </source>
</evidence>
<organism evidence="1 2">
    <name type="scientific">Marasmius tenuissimus</name>
    <dbReference type="NCBI Taxonomy" id="585030"/>
    <lineage>
        <taxon>Eukaryota</taxon>
        <taxon>Fungi</taxon>
        <taxon>Dikarya</taxon>
        <taxon>Basidiomycota</taxon>
        <taxon>Agaricomycotina</taxon>
        <taxon>Agaricomycetes</taxon>
        <taxon>Agaricomycetidae</taxon>
        <taxon>Agaricales</taxon>
        <taxon>Marasmiineae</taxon>
        <taxon>Marasmiaceae</taxon>
        <taxon>Marasmius</taxon>
    </lineage>
</organism>
<keyword evidence="2" id="KW-1185">Reference proteome</keyword>
<accession>A0ABR2ZWX4</accession>
<dbReference type="EMBL" id="JBBXMP010000057">
    <property type="protein sequence ID" value="KAL0064782.1"/>
    <property type="molecule type" value="Genomic_DNA"/>
</dbReference>
<reference evidence="1 2" key="1">
    <citation type="submission" date="2024-05" db="EMBL/GenBank/DDBJ databases">
        <title>A draft genome resource for the thread blight pathogen Marasmius tenuissimus strain MS-2.</title>
        <authorList>
            <person name="Yulfo-Soto G.E."/>
            <person name="Baruah I.K."/>
            <person name="Amoako-Attah I."/>
            <person name="Bukari Y."/>
            <person name="Meinhardt L.W."/>
            <person name="Bailey B.A."/>
            <person name="Cohen S.P."/>
        </authorList>
    </citation>
    <scope>NUCLEOTIDE SEQUENCE [LARGE SCALE GENOMIC DNA]</scope>
    <source>
        <strain evidence="1 2">MS-2</strain>
    </source>
</reference>
<proteinExistence type="predicted"/>
<comment type="caution">
    <text evidence="1">The sequence shown here is derived from an EMBL/GenBank/DDBJ whole genome shotgun (WGS) entry which is preliminary data.</text>
</comment>
<name>A0ABR2ZWX4_9AGAR</name>